<dbReference type="GO" id="GO:0005634">
    <property type="term" value="C:nucleus"/>
    <property type="evidence" value="ECO:0007669"/>
    <property type="project" value="TreeGrafter"/>
</dbReference>
<organism evidence="3 4">
    <name type="scientific">Clydaea vesicula</name>
    <dbReference type="NCBI Taxonomy" id="447962"/>
    <lineage>
        <taxon>Eukaryota</taxon>
        <taxon>Fungi</taxon>
        <taxon>Fungi incertae sedis</taxon>
        <taxon>Chytridiomycota</taxon>
        <taxon>Chytridiomycota incertae sedis</taxon>
        <taxon>Chytridiomycetes</taxon>
        <taxon>Lobulomycetales</taxon>
        <taxon>Lobulomycetaceae</taxon>
        <taxon>Clydaea</taxon>
    </lineage>
</organism>
<dbReference type="InterPro" id="IPR015267">
    <property type="entry name" value="PPP4R2"/>
</dbReference>
<reference evidence="3" key="1">
    <citation type="submission" date="2020-05" db="EMBL/GenBank/DDBJ databases">
        <title>Phylogenomic resolution of chytrid fungi.</title>
        <authorList>
            <person name="Stajich J.E."/>
            <person name="Amses K."/>
            <person name="Simmons R."/>
            <person name="Seto K."/>
            <person name="Myers J."/>
            <person name="Bonds A."/>
            <person name="Quandt C.A."/>
            <person name="Barry K."/>
            <person name="Liu P."/>
            <person name="Grigoriev I."/>
            <person name="Longcore J.E."/>
            <person name="James T.Y."/>
        </authorList>
    </citation>
    <scope>NUCLEOTIDE SEQUENCE</scope>
    <source>
        <strain evidence="3">JEL0476</strain>
    </source>
</reference>
<dbReference type="AlphaFoldDB" id="A0AAD5U7P4"/>
<protein>
    <submittedName>
        <fullName evidence="3">Uncharacterized protein</fullName>
    </submittedName>
</protein>
<comment type="caution">
    <text evidence="3">The sequence shown here is derived from an EMBL/GenBank/DDBJ whole genome shotgun (WGS) entry which is preliminary data.</text>
</comment>
<dbReference type="PANTHER" id="PTHR16487:SF0">
    <property type="entry name" value="PROTEIN PHOSPHATASE 4 REGULATORY SUBUNIT 2-RELATED"/>
    <property type="match status" value="1"/>
</dbReference>
<dbReference type="Proteomes" id="UP001211065">
    <property type="component" value="Unassembled WGS sequence"/>
</dbReference>
<keyword evidence="4" id="KW-1185">Reference proteome</keyword>
<dbReference type="GO" id="GO:0005737">
    <property type="term" value="C:cytoplasm"/>
    <property type="evidence" value="ECO:0007669"/>
    <property type="project" value="TreeGrafter"/>
</dbReference>
<evidence type="ECO:0000313" key="4">
    <source>
        <dbReference type="Proteomes" id="UP001211065"/>
    </source>
</evidence>
<evidence type="ECO:0000313" key="3">
    <source>
        <dbReference type="EMBL" id="KAJ3223815.1"/>
    </source>
</evidence>
<dbReference type="Pfam" id="PF09184">
    <property type="entry name" value="PPP4R2"/>
    <property type="match status" value="1"/>
</dbReference>
<comment type="similarity">
    <text evidence="1">Belongs to the PPP4R2 family.</text>
</comment>
<dbReference type="EMBL" id="JADGJW010000116">
    <property type="protein sequence ID" value="KAJ3223815.1"/>
    <property type="molecule type" value="Genomic_DNA"/>
</dbReference>
<evidence type="ECO:0000256" key="1">
    <source>
        <dbReference type="ARBA" id="ARBA00009207"/>
    </source>
</evidence>
<gene>
    <name evidence="3" type="ORF">HK099_000645</name>
</gene>
<dbReference type="GO" id="GO:0030289">
    <property type="term" value="C:protein phosphatase 4 complex"/>
    <property type="evidence" value="ECO:0007669"/>
    <property type="project" value="InterPro"/>
</dbReference>
<dbReference type="PANTHER" id="PTHR16487">
    <property type="entry name" value="PPP4R2-RELATED PROTEIN"/>
    <property type="match status" value="1"/>
</dbReference>
<dbReference type="GO" id="GO:0019888">
    <property type="term" value="F:protein phosphatase regulator activity"/>
    <property type="evidence" value="ECO:0007669"/>
    <property type="project" value="InterPro"/>
</dbReference>
<feature type="region of interest" description="Disordered" evidence="2">
    <location>
        <begin position="53"/>
        <end position="87"/>
    </location>
</feature>
<evidence type="ECO:0000256" key="2">
    <source>
        <dbReference type="SAM" id="MobiDB-lite"/>
    </source>
</evidence>
<accession>A0AAD5U7P4</accession>
<sequence length="193" mass="22458">MNNIPINTDKSDEIIHCAKTGRMDLNWEEFKTLLQKKLYFTFNTYKNLQDDSGLNEDKSNSFQQQREIGKDSESEPPNVFGSGKNNNDNKKLTKFPFDSKIEYLSDCLNIFQKNPPFTLQRICEILLDDQRLYKNVWSYYRALEKNLSVTDELTSTVCSEETSFLLHSANNTSEALKKKRLISSIEEDLMDLD</sequence>
<name>A0AAD5U7P4_9FUNG</name>
<proteinExistence type="inferred from homology"/>